<sequence>MSSEPSGEYETEELPSRAALGKLTSPATHLLESDHRPSQDANSAVSIPAVSELQATGTGNEIVGEGNRKLDYECLPECLDTSYSSSGDDDGAEGPATPQTSADAICVAIRDLTATNTFAGSPIQSSRTAEYEEQYPKRADRWEALAWAVSDSSEEHPFSDHHILSASSSSEEESLEEAWNMEDVVELAASDQGEGSSGSDDHAGSESSEGLKSQASYTSPKQTRVDFAQFDGFREHFQGHYRDDDEEFFPYDISEAISEDDAWAEYFENTGDYEVELAGLEGPYDQLRAHRTTLATPNRPSPAGFHITSLSRSASFPAFPQTSYTVNACKEEAEDKSAETPICHSDHRRRVSDTEVTYINLSERYRRPSPTPSYGMPHPRFPPGLTETPEVIRHERYQPRPGKCHHDSVLRFWTDESAPDRVCDICGRFARYLWACNSDTDDWSKVPPQTEVPVHTAGPDTSILAEWMQKAIAKGDYTLEQVQKLADQKKQVLKCAAKDRAAQASRDGQPSTAGEQGTAQAWFEQEVDKESRPNDGVPDDPSNGGPCRMMFCGQCHGNFVDRSFGHIDRVVNEPYVEPPKIPEYLCRPISDAAILREMRPMHWVRGYAFGLWWQEHRYSSGQDMTPVLRLAHNKGWTENQFKLTTWWVYWQRRSDREVDARIRWLEGRTLEQMSSFSQSIADSRFIIPRSGERSRSQMARVLDPVLSISRHPIWEEDESQEGPVTSPGWDYSLGHRWQALSQAEHRELTRLFIEQRDTLAGQRVSTNCSAAPTLEAGSSQEPTQETALSQQADDDFDSLYDASDRE</sequence>
<dbReference type="GeneID" id="83182532"/>
<feature type="compositionally biased region" description="Acidic residues" evidence="1">
    <location>
        <begin position="170"/>
        <end position="185"/>
    </location>
</feature>
<feature type="region of interest" description="Disordered" evidence="1">
    <location>
        <begin position="150"/>
        <end position="220"/>
    </location>
</feature>
<feature type="compositionally biased region" description="Polar residues" evidence="1">
    <location>
        <begin position="764"/>
        <end position="791"/>
    </location>
</feature>
<organism evidence="2 3">
    <name type="scientific">Penicillium cinerascens</name>
    <dbReference type="NCBI Taxonomy" id="70096"/>
    <lineage>
        <taxon>Eukaryota</taxon>
        <taxon>Fungi</taxon>
        <taxon>Dikarya</taxon>
        <taxon>Ascomycota</taxon>
        <taxon>Pezizomycotina</taxon>
        <taxon>Eurotiomycetes</taxon>
        <taxon>Eurotiomycetidae</taxon>
        <taxon>Eurotiales</taxon>
        <taxon>Aspergillaceae</taxon>
        <taxon>Penicillium</taxon>
    </lineage>
</organism>
<dbReference type="AlphaFoldDB" id="A0A9W9JI36"/>
<protein>
    <submittedName>
        <fullName evidence="2">Uncharacterized protein</fullName>
    </submittedName>
</protein>
<dbReference type="RefSeq" id="XP_058305219.1">
    <property type="nucleotide sequence ID" value="XM_058455231.1"/>
</dbReference>
<feature type="region of interest" description="Disordered" evidence="1">
    <location>
        <begin position="1"/>
        <end position="67"/>
    </location>
</feature>
<evidence type="ECO:0000313" key="2">
    <source>
        <dbReference type="EMBL" id="KAJ5194731.1"/>
    </source>
</evidence>
<feature type="region of interest" description="Disordered" evidence="1">
    <location>
        <begin position="764"/>
        <end position="806"/>
    </location>
</feature>
<feature type="region of interest" description="Disordered" evidence="1">
    <location>
        <begin position="80"/>
        <end position="99"/>
    </location>
</feature>
<reference evidence="2" key="1">
    <citation type="submission" date="2022-12" db="EMBL/GenBank/DDBJ databases">
        <authorList>
            <person name="Petersen C."/>
        </authorList>
    </citation>
    <scope>NUCLEOTIDE SEQUENCE</scope>
    <source>
        <strain evidence="2">IBT 15544</strain>
    </source>
</reference>
<comment type="caution">
    <text evidence="2">The sequence shown here is derived from an EMBL/GenBank/DDBJ whole genome shotgun (WGS) entry which is preliminary data.</text>
</comment>
<proteinExistence type="predicted"/>
<dbReference type="EMBL" id="JAPQKR010000015">
    <property type="protein sequence ID" value="KAJ5194731.1"/>
    <property type="molecule type" value="Genomic_DNA"/>
</dbReference>
<accession>A0A9W9JI36</accession>
<feature type="compositionally biased region" description="Polar residues" evidence="1">
    <location>
        <begin position="205"/>
        <end position="220"/>
    </location>
</feature>
<name>A0A9W9JI36_9EURO</name>
<reference evidence="2" key="2">
    <citation type="journal article" date="2023" name="IMA Fungus">
        <title>Comparative genomic study of the Penicillium genus elucidates a diverse pangenome and 15 lateral gene transfer events.</title>
        <authorList>
            <person name="Petersen C."/>
            <person name="Sorensen T."/>
            <person name="Nielsen M.R."/>
            <person name="Sondergaard T.E."/>
            <person name="Sorensen J.L."/>
            <person name="Fitzpatrick D.A."/>
            <person name="Frisvad J.C."/>
            <person name="Nielsen K.L."/>
        </authorList>
    </citation>
    <scope>NUCLEOTIDE SEQUENCE</scope>
    <source>
        <strain evidence="2">IBT 15544</strain>
    </source>
</reference>
<feature type="region of interest" description="Disordered" evidence="1">
    <location>
        <begin position="366"/>
        <end position="387"/>
    </location>
</feature>
<dbReference type="Proteomes" id="UP001150904">
    <property type="component" value="Unassembled WGS sequence"/>
</dbReference>
<keyword evidence="3" id="KW-1185">Reference proteome</keyword>
<feature type="compositionally biased region" description="Basic and acidic residues" evidence="1">
    <location>
        <begin position="153"/>
        <end position="163"/>
    </location>
</feature>
<evidence type="ECO:0000313" key="3">
    <source>
        <dbReference type="Proteomes" id="UP001150904"/>
    </source>
</evidence>
<dbReference type="OrthoDB" id="4776522at2759"/>
<evidence type="ECO:0000256" key="1">
    <source>
        <dbReference type="SAM" id="MobiDB-lite"/>
    </source>
</evidence>
<gene>
    <name evidence="2" type="ORF">N7498_008169</name>
</gene>